<gene>
    <name evidence="2" type="ORF">DRJ00_06265</name>
</gene>
<dbReference type="PROSITE" id="PS51186">
    <property type="entry name" value="GNAT"/>
    <property type="match status" value="1"/>
</dbReference>
<organism evidence="2 3">
    <name type="scientific">Aerophobetes bacterium</name>
    <dbReference type="NCBI Taxonomy" id="2030807"/>
    <lineage>
        <taxon>Bacteria</taxon>
        <taxon>Candidatus Aerophobota</taxon>
    </lineage>
</organism>
<dbReference type="PANTHER" id="PTHR13355:SF22">
    <property type="entry name" value="SLL0786 PROTEIN"/>
    <property type="match status" value="1"/>
</dbReference>
<dbReference type="InterPro" id="IPR016181">
    <property type="entry name" value="Acyl_CoA_acyltransferase"/>
</dbReference>
<dbReference type="Proteomes" id="UP000279422">
    <property type="component" value="Unassembled WGS sequence"/>
</dbReference>
<proteinExistence type="predicted"/>
<keyword evidence="2" id="KW-0808">Transferase</keyword>
<dbReference type="InterPro" id="IPR039143">
    <property type="entry name" value="GNPNAT1-like"/>
</dbReference>
<dbReference type="AlphaFoldDB" id="A0A497E2U6"/>
<accession>A0A497E2U6</accession>
<dbReference type="EMBL" id="QMPZ01000097">
    <property type="protein sequence ID" value="RLE08444.1"/>
    <property type="molecule type" value="Genomic_DNA"/>
</dbReference>
<evidence type="ECO:0000313" key="3">
    <source>
        <dbReference type="Proteomes" id="UP000279422"/>
    </source>
</evidence>
<name>A0A497E2U6_UNCAE</name>
<dbReference type="SUPFAM" id="SSF55729">
    <property type="entry name" value="Acyl-CoA N-acyltransferases (Nat)"/>
    <property type="match status" value="1"/>
</dbReference>
<evidence type="ECO:0000313" key="2">
    <source>
        <dbReference type="EMBL" id="RLE08444.1"/>
    </source>
</evidence>
<dbReference type="Pfam" id="PF13673">
    <property type="entry name" value="Acetyltransf_10"/>
    <property type="match status" value="1"/>
</dbReference>
<dbReference type="PANTHER" id="PTHR13355">
    <property type="entry name" value="GLUCOSAMINE 6-PHOSPHATE N-ACETYLTRANSFERASE"/>
    <property type="match status" value="1"/>
</dbReference>
<protein>
    <submittedName>
        <fullName evidence="2">GNAT family N-acetyltransferase</fullName>
    </submittedName>
</protein>
<dbReference type="InterPro" id="IPR000182">
    <property type="entry name" value="GNAT_dom"/>
</dbReference>
<feature type="domain" description="N-acetyltransferase" evidence="1">
    <location>
        <begin position="6"/>
        <end position="148"/>
    </location>
</feature>
<dbReference type="GO" id="GO:0008080">
    <property type="term" value="F:N-acetyltransferase activity"/>
    <property type="evidence" value="ECO:0007669"/>
    <property type="project" value="TreeGrafter"/>
</dbReference>
<comment type="caution">
    <text evidence="2">The sequence shown here is derived from an EMBL/GenBank/DDBJ whole genome shotgun (WGS) entry which is preliminary data.</text>
</comment>
<sequence>MKDKNLEIRMIKNRQELNEVLKIREIVFVKGQNCPWECEMDGLDEEAEHIIVKYCGKTIGCARIRFLENRAKLERVALLKEYRGRGFGKEMMKYLIRHCKRRKVEEIFLHSQLHVKDFYKKFGFKPRGKTFMEAGIEHIEMYMKCPLN</sequence>
<reference evidence="2 3" key="1">
    <citation type="submission" date="2018-06" db="EMBL/GenBank/DDBJ databases">
        <title>Extensive metabolic versatility and redundancy in microbially diverse, dynamic hydrothermal sediments.</title>
        <authorList>
            <person name="Dombrowski N."/>
            <person name="Teske A."/>
            <person name="Baker B.J."/>
        </authorList>
    </citation>
    <scope>NUCLEOTIDE SEQUENCE [LARGE SCALE GENOMIC DNA]</scope>
    <source>
        <strain evidence="2">B47_G16</strain>
    </source>
</reference>
<dbReference type="CDD" id="cd04301">
    <property type="entry name" value="NAT_SF"/>
    <property type="match status" value="1"/>
</dbReference>
<evidence type="ECO:0000259" key="1">
    <source>
        <dbReference type="PROSITE" id="PS51186"/>
    </source>
</evidence>
<dbReference type="Gene3D" id="3.40.630.30">
    <property type="match status" value="1"/>
</dbReference>